<dbReference type="AlphaFoldDB" id="A0A5B2VTY9"/>
<keyword evidence="1" id="KW-1133">Transmembrane helix</keyword>
<feature type="transmembrane region" description="Helical" evidence="1">
    <location>
        <begin position="39"/>
        <end position="58"/>
    </location>
</feature>
<evidence type="ECO:0000313" key="3">
    <source>
        <dbReference type="Proteomes" id="UP000323142"/>
    </source>
</evidence>
<dbReference type="RefSeq" id="WP_149815676.1">
    <property type="nucleotide sequence ID" value="NZ_VUOA01000007.1"/>
</dbReference>
<feature type="transmembrane region" description="Helical" evidence="1">
    <location>
        <begin position="12"/>
        <end position="33"/>
    </location>
</feature>
<name>A0A5B2VTY9_9HYPH</name>
<keyword evidence="3" id="KW-1185">Reference proteome</keyword>
<dbReference type="Proteomes" id="UP000323142">
    <property type="component" value="Unassembled WGS sequence"/>
</dbReference>
<reference evidence="2 3" key="2">
    <citation type="submission" date="2019-09" db="EMBL/GenBank/DDBJ databases">
        <authorList>
            <person name="Jin C."/>
        </authorList>
    </citation>
    <scope>NUCLEOTIDE SEQUENCE [LARGE SCALE GENOMIC DNA]</scope>
    <source>
        <strain evidence="2 3">BN140002</strain>
    </source>
</reference>
<dbReference type="EMBL" id="VUOA01000007">
    <property type="protein sequence ID" value="KAA2242068.1"/>
    <property type="molecule type" value="Genomic_DNA"/>
</dbReference>
<organism evidence="2 3">
    <name type="scientific">Salinarimonas soli</name>
    <dbReference type="NCBI Taxonomy" id="1638099"/>
    <lineage>
        <taxon>Bacteria</taxon>
        <taxon>Pseudomonadati</taxon>
        <taxon>Pseudomonadota</taxon>
        <taxon>Alphaproteobacteria</taxon>
        <taxon>Hyphomicrobiales</taxon>
        <taxon>Salinarimonadaceae</taxon>
        <taxon>Salinarimonas</taxon>
    </lineage>
</organism>
<protein>
    <submittedName>
        <fullName evidence="2">Uncharacterized protein</fullName>
    </submittedName>
</protein>
<gene>
    <name evidence="2" type="ORF">F0L46_03640</name>
</gene>
<feature type="transmembrane region" description="Helical" evidence="1">
    <location>
        <begin position="78"/>
        <end position="98"/>
    </location>
</feature>
<proteinExistence type="predicted"/>
<sequence length="108" mass="11317">MSDKIVREIRSTVGRGCGLAALALGGLMCGLAREPLGDPFLALKAGTIGALVAAFALCHEARRPMADAKAGLTRRTALRIYAMRFALLSAACSLLSLAGEANLWLYPV</sequence>
<keyword evidence="1" id="KW-0812">Transmembrane</keyword>
<evidence type="ECO:0000313" key="2">
    <source>
        <dbReference type="EMBL" id="KAA2242068.1"/>
    </source>
</evidence>
<reference evidence="2 3" key="1">
    <citation type="submission" date="2019-09" db="EMBL/GenBank/DDBJ databases">
        <title>Salinarimonas rosea gen. nov., sp. nov., a new member of the a-2 subgroup of the Proteobacteria.</title>
        <authorList>
            <person name="Liu J."/>
        </authorList>
    </citation>
    <scope>NUCLEOTIDE SEQUENCE [LARGE SCALE GENOMIC DNA]</scope>
    <source>
        <strain evidence="2 3">BN140002</strain>
    </source>
</reference>
<comment type="caution">
    <text evidence="2">The sequence shown here is derived from an EMBL/GenBank/DDBJ whole genome shotgun (WGS) entry which is preliminary data.</text>
</comment>
<accession>A0A5B2VTY9</accession>
<keyword evidence="1" id="KW-0472">Membrane</keyword>
<evidence type="ECO:0000256" key="1">
    <source>
        <dbReference type="SAM" id="Phobius"/>
    </source>
</evidence>